<evidence type="ECO:0000256" key="1">
    <source>
        <dbReference type="SAM" id="MobiDB-lite"/>
    </source>
</evidence>
<evidence type="ECO:0000313" key="2">
    <source>
        <dbReference type="EMBL" id="SBW84324.1"/>
    </source>
</evidence>
<feature type="compositionally biased region" description="Pro residues" evidence="1">
    <location>
        <begin position="206"/>
        <end position="215"/>
    </location>
</feature>
<accession>A0A1D3K7J3</accession>
<feature type="region of interest" description="Disordered" evidence="1">
    <location>
        <begin position="202"/>
        <end position="243"/>
    </location>
</feature>
<dbReference type="Proteomes" id="UP000245431">
    <property type="component" value="Chromosome PVE_r2"/>
</dbReference>
<protein>
    <submittedName>
        <fullName evidence="2">Uncharacterized protein</fullName>
    </submittedName>
</protein>
<dbReference type="AlphaFoldDB" id="A0A1D3K7J3"/>
<organism evidence="2 3">
    <name type="scientific">Pseudomonas veronii 1YdBTEX2</name>
    <dbReference type="NCBI Taxonomy" id="1295141"/>
    <lineage>
        <taxon>Bacteria</taxon>
        <taxon>Pseudomonadati</taxon>
        <taxon>Pseudomonadota</taxon>
        <taxon>Gammaproteobacteria</taxon>
        <taxon>Pseudomonadales</taxon>
        <taxon>Pseudomonadaceae</taxon>
        <taxon>Pseudomonas</taxon>
    </lineage>
</organism>
<name>A0A1D3K7J3_PSEVE</name>
<proteinExistence type="predicted"/>
<evidence type="ECO:0000313" key="3">
    <source>
        <dbReference type="Proteomes" id="UP000245431"/>
    </source>
</evidence>
<reference evidence="3" key="1">
    <citation type="submission" date="2016-07" db="EMBL/GenBank/DDBJ databases">
        <authorList>
            <person name="Florea S."/>
            <person name="Webb J.S."/>
            <person name="Jaromczyk J."/>
            <person name="Schardl C.L."/>
        </authorList>
    </citation>
    <scope>NUCLEOTIDE SEQUENCE [LARGE SCALE GENOMIC DNA]</scope>
    <source>
        <strain evidence="3">1YdBTEX2</strain>
    </source>
</reference>
<sequence length="243" mass="27397">MDSGKSRQPDTSVPDVQSATSFDIIFMRRRDYLPLVEVIDVDEPPAVDAYCGPPVHERSKRWHSQDAFEMRRISKLHNKSKELIGYRPMIQQGHGADGERPNKCFRASDFGGSLEEALLQAKAWRDATESKLGIKPGNLRSRSAGKPWAGVSLIVSKSPVGRSYWGSNHVLGLKPLRAYIGKRSYTEAYHDLIQRIAERDRIPLPDELPSPPPPRADQYRRMSKAGLTDIPEPARRRASRSKN</sequence>
<dbReference type="EMBL" id="LT599584">
    <property type="protein sequence ID" value="SBW84324.1"/>
    <property type="molecule type" value="Genomic_DNA"/>
</dbReference>
<gene>
    <name evidence="2" type="ORF">PVE_R2G0295</name>
</gene>